<feature type="region of interest" description="Disordered" evidence="1">
    <location>
        <begin position="1"/>
        <end position="156"/>
    </location>
</feature>
<name>A0A6S5C8W6_AERVE</name>
<feature type="compositionally biased region" description="Low complexity" evidence="1">
    <location>
        <begin position="26"/>
        <end position="37"/>
    </location>
</feature>
<dbReference type="CDD" id="cd17467">
    <property type="entry name" value="T3SS_YscP_C"/>
    <property type="match status" value="1"/>
</dbReference>
<feature type="compositionally biased region" description="Basic and acidic residues" evidence="1">
    <location>
        <begin position="38"/>
        <end position="53"/>
    </location>
</feature>
<dbReference type="EMBL" id="AP022038">
    <property type="protein sequence ID" value="BBR40542.1"/>
    <property type="molecule type" value="Genomic_DNA"/>
</dbReference>
<dbReference type="Proteomes" id="UP000515442">
    <property type="component" value="Chromosome"/>
</dbReference>
<sequence length="448" mass="49337">MNRILPIQGAATARGDTQMAEANRSQQQRFEQAMQQEQDLKERTNNPRPEGKAQSRQSPRPTDVQPLPQLHAHRPPSEEGKQLPPRRSAKGMWPDHKEITAKQLRQGSEQTDPKQVASPPFDRQQSQSLTDNPERVTVLDISAKERRDEPDFAAHSDTERVDANPIAVTADTPFVPPTVASINAITPAFEQAHLTLTIATHPTEPGLTAIAQPHDHVAQVTPTENEWLNEQHPVIEAHKAANANAIDVITNTAPHQLPLATDNEAITPKLASSLRTDIGELAAQLDAEIQQLTAIKPVTTGETAPKGELLANPAIWVAPLAVTPGDLQLARLAPADSHRELGQLLERLAVDIYQELGRPERPPLLRLTLPQLGDLAIRIAHQGGELQIEILATEQGELQLNQGRSDLVDRLQRLYPGERVALDLFGQPDSEQGSRHKRSIYEEWDADA</sequence>
<protein>
    <submittedName>
        <fullName evidence="2">Type III secretion system protein AscP, needle length control, ruler protein</fullName>
    </submittedName>
</protein>
<dbReference type="AlphaFoldDB" id="A0A6S5C8W6"/>
<evidence type="ECO:0000313" key="3">
    <source>
        <dbReference type="Proteomes" id="UP000515442"/>
    </source>
</evidence>
<accession>A0A6S5C8W6</accession>
<feature type="region of interest" description="Disordered" evidence="1">
    <location>
        <begin position="427"/>
        <end position="448"/>
    </location>
</feature>
<feature type="compositionally biased region" description="Basic and acidic residues" evidence="1">
    <location>
        <begin position="142"/>
        <end position="156"/>
    </location>
</feature>
<dbReference type="InterPro" id="IPR013354">
    <property type="entry name" value="T3SS_YscP_C"/>
</dbReference>
<gene>
    <name evidence="2" type="primary">ascP</name>
    <name evidence="2" type="ORF">WP3W19E03_30670</name>
</gene>
<evidence type="ECO:0000313" key="2">
    <source>
        <dbReference type="EMBL" id="BBR40542.1"/>
    </source>
</evidence>
<proteinExistence type="predicted"/>
<organism evidence="2 3">
    <name type="scientific">Aeromonas veronii</name>
    <dbReference type="NCBI Taxonomy" id="654"/>
    <lineage>
        <taxon>Bacteria</taxon>
        <taxon>Pseudomonadati</taxon>
        <taxon>Pseudomonadota</taxon>
        <taxon>Gammaproteobacteria</taxon>
        <taxon>Aeromonadales</taxon>
        <taxon>Aeromonadaceae</taxon>
        <taxon>Aeromonas</taxon>
    </lineage>
</organism>
<dbReference type="NCBIfam" id="TIGR02514">
    <property type="entry name" value="type_III_yscP"/>
    <property type="match status" value="1"/>
</dbReference>
<evidence type="ECO:0000256" key="1">
    <source>
        <dbReference type="SAM" id="MobiDB-lite"/>
    </source>
</evidence>
<reference evidence="2 3" key="1">
    <citation type="submission" date="2019-12" db="EMBL/GenBank/DDBJ databases">
        <title>complete genome sequences of Aeromonas veronii str. WP3-W19-ESBL-03 isolated from wastewater treatment plant effluent.</title>
        <authorList>
            <person name="Sekizuka T."/>
            <person name="Itokawa K."/>
            <person name="Yatsu K."/>
            <person name="Inamine Y."/>
            <person name="Kuroda M."/>
        </authorList>
    </citation>
    <scope>NUCLEOTIDE SEQUENCE [LARGE SCALE GENOMIC DNA]</scope>
    <source>
        <strain evidence="2 3">WP3-W19-ESBL-03</strain>
    </source>
</reference>